<proteinExistence type="inferred from homology"/>
<sequence length="132" mass="14609">MGGGFAKVLNLAKIRKIHDTSMRILSEIGIKVNNEEILDLLSKAGARVNKETKVARIPEHLAMESIKKSKKRYVLYGREAGKIAEFGYGKQLFMSSGGQYIWIDETTGERRPGTLNDSRTAILIGDALEGID</sequence>
<organism evidence="4">
    <name type="scientific">marine sediment metagenome</name>
    <dbReference type="NCBI Taxonomy" id="412755"/>
    <lineage>
        <taxon>unclassified sequences</taxon>
        <taxon>metagenomes</taxon>
        <taxon>ecological metagenomes</taxon>
    </lineage>
</organism>
<comment type="caution">
    <text evidence="4">The sequence shown here is derived from an EMBL/GenBank/DDBJ whole genome shotgun (WGS) entry which is preliminary data.</text>
</comment>
<dbReference type="Gene3D" id="3.20.20.480">
    <property type="entry name" value="Trimethylamine methyltransferase-like"/>
    <property type="match status" value="1"/>
</dbReference>
<evidence type="ECO:0000256" key="3">
    <source>
        <dbReference type="ARBA" id="ARBA00022679"/>
    </source>
</evidence>
<dbReference type="InterPro" id="IPR038601">
    <property type="entry name" value="MttB-like_sf"/>
</dbReference>
<evidence type="ECO:0000256" key="2">
    <source>
        <dbReference type="ARBA" id="ARBA00022603"/>
    </source>
</evidence>
<protein>
    <recommendedName>
        <fullName evidence="5">Trimethylamine methyltransferase</fullName>
    </recommendedName>
</protein>
<evidence type="ECO:0008006" key="5">
    <source>
        <dbReference type="Google" id="ProtNLM"/>
    </source>
</evidence>
<comment type="similarity">
    <text evidence="1">Belongs to the trimethylamine methyltransferase family.</text>
</comment>
<dbReference type="InterPro" id="IPR010426">
    <property type="entry name" value="MTTB_MeTrfase"/>
</dbReference>
<dbReference type="Pfam" id="PF06253">
    <property type="entry name" value="MTTB"/>
    <property type="match status" value="1"/>
</dbReference>
<dbReference type="EMBL" id="BARW01007929">
    <property type="protein sequence ID" value="GAI78152.1"/>
    <property type="molecule type" value="Genomic_DNA"/>
</dbReference>
<accession>X1RBL9</accession>
<dbReference type="GO" id="GO:0032259">
    <property type="term" value="P:methylation"/>
    <property type="evidence" value="ECO:0007669"/>
    <property type="project" value="UniProtKB-KW"/>
</dbReference>
<dbReference type="GO" id="GO:0008168">
    <property type="term" value="F:methyltransferase activity"/>
    <property type="evidence" value="ECO:0007669"/>
    <property type="project" value="UniProtKB-KW"/>
</dbReference>
<keyword evidence="2" id="KW-0489">Methyltransferase</keyword>
<dbReference type="GO" id="GO:0015948">
    <property type="term" value="P:methanogenesis"/>
    <property type="evidence" value="ECO:0007669"/>
    <property type="project" value="InterPro"/>
</dbReference>
<evidence type="ECO:0000256" key="1">
    <source>
        <dbReference type="ARBA" id="ARBA00007137"/>
    </source>
</evidence>
<keyword evidence="3" id="KW-0808">Transferase</keyword>
<gene>
    <name evidence="4" type="ORF">S12H4_16402</name>
</gene>
<name>X1RBL9_9ZZZZ</name>
<dbReference type="AlphaFoldDB" id="X1RBL9"/>
<feature type="non-terminal residue" evidence="4">
    <location>
        <position position="132"/>
    </location>
</feature>
<evidence type="ECO:0000313" key="4">
    <source>
        <dbReference type="EMBL" id="GAI78152.1"/>
    </source>
</evidence>
<reference evidence="4" key="1">
    <citation type="journal article" date="2014" name="Front. Microbiol.">
        <title>High frequency of phylogenetically diverse reductive dehalogenase-homologous genes in deep subseafloor sedimentary metagenomes.</title>
        <authorList>
            <person name="Kawai M."/>
            <person name="Futagami T."/>
            <person name="Toyoda A."/>
            <person name="Takaki Y."/>
            <person name="Nishi S."/>
            <person name="Hori S."/>
            <person name="Arai W."/>
            <person name="Tsubouchi T."/>
            <person name="Morono Y."/>
            <person name="Uchiyama I."/>
            <person name="Ito T."/>
            <person name="Fujiyama A."/>
            <person name="Inagaki F."/>
            <person name="Takami H."/>
        </authorList>
    </citation>
    <scope>NUCLEOTIDE SEQUENCE</scope>
    <source>
        <strain evidence="4">Expedition CK06-06</strain>
    </source>
</reference>